<dbReference type="InterPro" id="IPR028082">
    <property type="entry name" value="Peripla_BP_I"/>
</dbReference>
<proteinExistence type="inferred from homology"/>
<evidence type="ECO:0000256" key="7">
    <source>
        <dbReference type="ARBA" id="ARBA00022989"/>
    </source>
</evidence>
<dbReference type="InterPro" id="IPR001320">
    <property type="entry name" value="Iontro_rcpt_C"/>
</dbReference>
<dbReference type="Gene3D" id="3.40.190.10">
    <property type="entry name" value="Periplasmic binding protein-like II"/>
    <property type="match status" value="2"/>
</dbReference>
<evidence type="ECO:0000256" key="4">
    <source>
        <dbReference type="ARBA" id="ARBA00022448"/>
    </source>
</evidence>
<evidence type="ECO:0000256" key="6">
    <source>
        <dbReference type="ARBA" id="ARBA00022729"/>
    </source>
</evidence>
<feature type="domain" description="Ionotropic glutamate receptor C-terminal" evidence="16">
    <location>
        <begin position="311"/>
        <end position="612"/>
    </location>
</feature>
<dbReference type="PANTHER" id="PTHR34836">
    <property type="entry name" value="OS06G0188250 PROTEIN"/>
    <property type="match status" value="1"/>
</dbReference>
<keyword evidence="6" id="KW-0732">Signal</keyword>
<evidence type="ECO:0000256" key="13">
    <source>
        <dbReference type="ARBA" id="ARBA00023303"/>
    </source>
</evidence>
<evidence type="ECO:0000256" key="2">
    <source>
        <dbReference type="ARBA" id="ARBA00008685"/>
    </source>
</evidence>
<accession>V4WAS3</accession>
<dbReference type="GO" id="GO:0016020">
    <property type="term" value="C:membrane"/>
    <property type="evidence" value="ECO:0007669"/>
    <property type="project" value="UniProtKB-SubCell"/>
</dbReference>
<evidence type="ECO:0000256" key="11">
    <source>
        <dbReference type="ARBA" id="ARBA00023180"/>
    </source>
</evidence>
<evidence type="ECO:0000313" key="17">
    <source>
        <dbReference type="EMBL" id="ESR63454.1"/>
    </source>
</evidence>
<keyword evidence="9 15" id="KW-0472">Membrane</keyword>
<name>V4WAS3_CITCL</name>
<evidence type="ECO:0000256" key="8">
    <source>
        <dbReference type="ARBA" id="ARBA00023065"/>
    </source>
</evidence>
<dbReference type="Pfam" id="PF10613">
    <property type="entry name" value="Lig_chan-Glu_bd"/>
    <property type="match status" value="1"/>
</dbReference>
<keyword evidence="11" id="KW-0325">Glycoprotein</keyword>
<dbReference type="AlphaFoldDB" id="V4WAS3"/>
<comment type="subcellular location">
    <subcellularLocation>
        <location evidence="1">Membrane</location>
        <topology evidence="1">Multi-pass membrane protein</topology>
    </subcellularLocation>
</comment>
<evidence type="ECO:0000256" key="12">
    <source>
        <dbReference type="ARBA" id="ARBA00023286"/>
    </source>
</evidence>
<dbReference type="SUPFAM" id="SSF53850">
    <property type="entry name" value="Periplasmic binding protein-like II"/>
    <property type="match status" value="1"/>
</dbReference>
<dbReference type="Gene3D" id="3.40.50.2300">
    <property type="match status" value="1"/>
</dbReference>
<evidence type="ECO:0000256" key="14">
    <source>
        <dbReference type="ARBA" id="ARBA00049638"/>
    </source>
</evidence>
<dbReference type="FunCoup" id="V4WAS3">
    <property type="interactions" value="136"/>
</dbReference>
<comment type="similarity">
    <text evidence="2">Belongs to the glutamate-gated ion channel (TC 1.A.10.1) family.</text>
</comment>
<dbReference type="Gene3D" id="1.10.287.70">
    <property type="match status" value="1"/>
</dbReference>
<evidence type="ECO:0000259" key="16">
    <source>
        <dbReference type="SMART" id="SM00079"/>
    </source>
</evidence>
<dbReference type="eggNOG" id="KOG1052">
    <property type="taxonomic scope" value="Eukaryota"/>
</dbReference>
<dbReference type="InterPro" id="IPR015683">
    <property type="entry name" value="Ionotropic_Glu_rcpt"/>
</dbReference>
<dbReference type="FunFam" id="3.40.190.10:FF:000195">
    <property type="entry name" value="Glutamate receptor 2.7"/>
    <property type="match status" value="1"/>
</dbReference>
<evidence type="ECO:0000256" key="1">
    <source>
        <dbReference type="ARBA" id="ARBA00004141"/>
    </source>
</evidence>
<keyword evidence="4" id="KW-0813">Transport</keyword>
<feature type="non-terminal residue" evidence="17">
    <location>
        <position position="1"/>
    </location>
</feature>
<evidence type="ECO:0000256" key="9">
    <source>
        <dbReference type="ARBA" id="ARBA00023136"/>
    </source>
</evidence>
<sequence length="682" mass="75717">LDLLNNAQVRVMLGPEDSMPTNFIIQPGNKSQVPILSFSATSPSLTSIRSPYFFRGALNDSSQVGAITAIIKAFGWREAVPIYVDNQYGEAMIPSLTDALHAIDTRVPYRSVISPLATDDQIEKELYKLFTMQTRVFIVHKLPSLGSRIFEKANEIGLMNKGCVWIMTDGMTNLLRTLEPSVIDSMQGVIDVRPYENPSLFDAELNIIGLLAYDATRALAEAVEKAGITSFGFDKINVSSNATDLEAFGISQNGPKLLQALSSTRFKGLTGDYIFVDGQLQSSAFEIINVNNGARGVGFWTPEKGLTQKLKLRIGVPVKKGFSDFVNVTIDPKTQEQTSVTGYCIDVFKAVIPELPYAVAYDFVPYGQPDGSSSGSYNDLIYQVFLGEFDAVVGDITIVFNRSNYVGFTLPYTESGKRNAWVFLQPLTWDLWVTSGCFFIFIGFVVWVFEHRINDDFRGPAKHQVGTSFWFSFSTMVFSQRERVISNLARFVVIVWCFVVLILTQSYTASLTSLLTVQQLQPTITDVKMLIKRGQCSANGGIAAALDEIPYMKLLIGQHCSKYTMIEPKFKTAGFGFVFPLHSPLVHDVSKAILNVTEGDKMKEIEDAWFKKHSSCPDASTVVSSRSLGLNSFWGLFLIAGIAAILALIIFLAVFVHQHRNVLRNSESSLLSRIRIFLKIFV</sequence>
<dbReference type="Proteomes" id="UP000030687">
    <property type="component" value="Unassembled WGS sequence"/>
</dbReference>
<dbReference type="InParanoid" id="V4WAS3"/>
<feature type="transmembrane region" description="Helical" evidence="15">
    <location>
        <begin position="633"/>
        <end position="656"/>
    </location>
</feature>
<dbReference type="STRING" id="85681.V4WAS3"/>
<protein>
    <recommendedName>
        <fullName evidence="16">Ionotropic glutamate receptor C-terminal domain-containing protein</fullName>
    </recommendedName>
</protein>
<keyword evidence="18" id="KW-1185">Reference proteome</keyword>
<feature type="transmembrane region" description="Helical" evidence="15">
    <location>
        <begin position="488"/>
        <end position="507"/>
    </location>
</feature>
<evidence type="ECO:0000256" key="3">
    <source>
        <dbReference type="ARBA" id="ARBA00011095"/>
    </source>
</evidence>
<dbReference type="Pfam" id="PF01094">
    <property type="entry name" value="ANF_receptor"/>
    <property type="match status" value="1"/>
</dbReference>
<evidence type="ECO:0000256" key="15">
    <source>
        <dbReference type="SAM" id="Phobius"/>
    </source>
</evidence>
<dbReference type="FunFam" id="3.40.50.2300:FF:000081">
    <property type="entry name" value="Glutamate receptor"/>
    <property type="match status" value="1"/>
</dbReference>
<dbReference type="FunFam" id="3.40.190.10:FF:000103">
    <property type="entry name" value="Glutamate receptor"/>
    <property type="match status" value="1"/>
</dbReference>
<dbReference type="GO" id="GO:0015276">
    <property type="term" value="F:ligand-gated monoatomic ion channel activity"/>
    <property type="evidence" value="ECO:0007669"/>
    <property type="project" value="InterPro"/>
</dbReference>
<dbReference type="CDD" id="cd13686">
    <property type="entry name" value="GluR_Plant"/>
    <property type="match status" value="1"/>
</dbReference>
<dbReference type="SUPFAM" id="SSF53822">
    <property type="entry name" value="Periplasmic binding protein-like I"/>
    <property type="match status" value="1"/>
</dbReference>
<dbReference type="InterPro" id="IPR001828">
    <property type="entry name" value="ANF_lig-bd_rcpt"/>
</dbReference>
<dbReference type="InterPro" id="IPR019594">
    <property type="entry name" value="Glu/Gly-bd"/>
</dbReference>
<gene>
    <name evidence="17" type="ORF">CICLE_v10010706mg</name>
</gene>
<keyword evidence="12" id="KW-1071">Ligand-gated ion channel</keyword>
<dbReference type="FunFam" id="1.10.287.70:FF:000037">
    <property type="entry name" value="Glutamate receptor"/>
    <property type="match status" value="1"/>
</dbReference>
<dbReference type="EMBL" id="KI535697">
    <property type="protein sequence ID" value="ESR63454.1"/>
    <property type="molecule type" value="Genomic_DNA"/>
</dbReference>
<evidence type="ECO:0000256" key="10">
    <source>
        <dbReference type="ARBA" id="ARBA00023170"/>
    </source>
</evidence>
<reference evidence="17 18" key="1">
    <citation type="submission" date="2013-10" db="EMBL/GenBank/DDBJ databases">
        <authorList>
            <consortium name="International Citrus Genome Consortium"/>
            <person name="Jenkins J."/>
            <person name="Schmutz J."/>
            <person name="Prochnik S."/>
            <person name="Rokhsar D."/>
            <person name="Gmitter F."/>
            <person name="Ollitrault P."/>
            <person name="Machado M."/>
            <person name="Talon M."/>
            <person name="Wincker P."/>
            <person name="Jaillon O."/>
            <person name="Morgante M."/>
        </authorList>
    </citation>
    <scope>NUCLEOTIDE SEQUENCE</scope>
    <source>
        <strain evidence="18">cv. Clemenules</strain>
    </source>
</reference>
<keyword evidence="10" id="KW-0675">Receptor</keyword>
<keyword evidence="13" id="KW-0407">Ion channel</keyword>
<keyword evidence="5 15" id="KW-0812">Transmembrane</keyword>
<keyword evidence="7 15" id="KW-1133">Transmembrane helix</keyword>
<keyword evidence="8" id="KW-0406">Ion transport</keyword>
<dbReference type="KEGG" id="cic:CICLE_v10010706mg"/>
<evidence type="ECO:0000313" key="18">
    <source>
        <dbReference type="Proteomes" id="UP000030687"/>
    </source>
</evidence>
<comment type="function">
    <text evidence="14">Glutamate-gated receptor that probably acts as a non-selective cation channel. May be involved in light-signal transduction and calcium homeostasis via the regulation of calcium influx into cells.</text>
</comment>
<organism evidence="17 18">
    <name type="scientific">Citrus clementina</name>
    <name type="common">Clementine</name>
    <name type="synonym">Citrus deliciosa x Citrus sinensis</name>
    <dbReference type="NCBI Taxonomy" id="85681"/>
    <lineage>
        <taxon>Eukaryota</taxon>
        <taxon>Viridiplantae</taxon>
        <taxon>Streptophyta</taxon>
        <taxon>Embryophyta</taxon>
        <taxon>Tracheophyta</taxon>
        <taxon>Spermatophyta</taxon>
        <taxon>Magnoliopsida</taxon>
        <taxon>eudicotyledons</taxon>
        <taxon>Gunneridae</taxon>
        <taxon>Pentapetalae</taxon>
        <taxon>rosids</taxon>
        <taxon>malvids</taxon>
        <taxon>Sapindales</taxon>
        <taxon>Rutaceae</taxon>
        <taxon>Aurantioideae</taxon>
        <taxon>Citrus</taxon>
    </lineage>
</organism>
<evidence type="ECO:0000256" key="5">
    <source>
        <dbReference type="ARBA" id="ARBA00022692"/>
    </source>
</evidence>
<feature type="transmembrane region" description="Helical" evidence="15">
    <location>
        <begin position="429"/>
        <end position="449"/>
    </location>
</feature>
<dbReference type="Pfam" id="PF00060">
    <property type="entry name" value="Lig_chan"/>
    <property type="match status" value="1"/>
</dbReference>
<comment type="subunit">
    <text evidence="3">May form heteromers.</text>
</comment>
<dbReference type="PANTHER" id="PTHR34836:SF1">
    <property type="entry name" value="OS09G0428600 PROTEIN"/>
    <property type="match status" value="1"/>
</dbReference>
<dbReference type="SMART" id="SM00079">
    <property type="entry name" value="PBPe"/>
    <property type="match status" value="1"/>
</dbReference>
<dbReference type="OMA" id="VIAWYFV"/>